<dbReference type="KEGG" id="vg:5666390"/>
<name>A8E2I8_BPPHE</name>
<organismHost>
    <name type="scientific">Enterococcus faecalis</name>
    <name type="common">Streptococcus faecalis</name>
    <dbReference type="NCBI Taxonomy" id="1351"/>
</organismHost>
<evidence type="ECO:0000313" key="3">
    <source>
        <dbReference type="Proteomes" id="UP000001151"/>
    </source>
</evidence>
<sequence>MDTVTDIINVLEIIKQDVEYKEERIKELEGQGEQERAKLLEAEVKGMREVVQDVEQAL</sequence>
<keyword evidence="3" id="KW-1185">Reference proteome</keyword>
<dbReference type="OrthoDB" id="40639at10239"/>
<keyword evidence="1" id="KW-0175">Coiled coil</keyword>
<reference evidence="2 3" key="1">
    <citation type="journal article" date="2008" name="Appl. Environ. Microbiol.">
        <title>In silico and in vivo evaluation of bacteriophage phiEF24C, a candidate for treatment of Enterococcus faecalis infections.</title>
        <authorList>
            <person name="Uchiyama J."/>
            <person name="Rashel M."/>
            <person name="Takemura I."/>
            <person name="Wakiguchi H."/>
            <person name="Matsuzaki S."/>
        </authorList>
    </citation>
    <scope>NUCLEOTIDE SEQUENCE</scope>
    <source>
        <strain evidence="2">PhiEF24C</strain>
    </source>
</reference>
<dbReference type="EMBL" id="AP009390">
    <property type="protein sequence ID" value="BAF81404.1"/>
    <property type="molecule type" value="Genomic_DNA"/>
</dbReference>
<evidence type="ECO:0000256" key="1">
    <source>
        <dbReference type="SAM" id="Coils"/>
    </source>
</evidence>
<feature type="coiled-coil region" evidence="1">
    <location>
        <begin position="11"/>
        <end position="57"/>
    </location>
</feature>
<organism evidence="2 3">
    <name type="scientific">Enterococcus phage phiEF24C</name>
    <name type="common">Enterococcus bacteriophage phi-EF24C</name>
    <dbReference type="NCBI Taxonomy" id="442493"/>
    <lineage>
        <taxon>Viruses</taxon>
        <taxon>Duplodnaviria</taxon>
        <taxon>Heunggongvirae</taxon>
        <taxon>Uroviricota</taxon>
        <taxon>Caudoviricetes</taxon>
        <taxon>Herelleviridae</taxon>
        <taxon>Brockvirinae</taxon>
        <taxon>Kochikohdavirus</taxon>
        <taxon>Kochikohdavirus EF24CP2</taxon>
        <taxon>Kochikohdavirus EF24C</taxon>
    </lineage>
</organism>
<protein>
    <submittedName>
        <fullName evidence="2">Uncharacterized protein</fullName>
    </submittedName>
</protein>
<dbReference type="RefSeq" id="YP_001504245.1">
    <property type="nucleotide sequence ID" value="NC_009904.1"/>
</dbReference>
<accession>A8E2I8</accession>
<evidence type="ECO:0000313" key="2">
    <source>
        <dbReference type="EMBL" id="BAF81404.1"/>
    </source>
</evidence>
<dbReference type="Proteomes" id="UP000001151">
    <property type="component" value="Segment"/>
</dbReference>
<gene>
    <name evidence="2" type="ORF">EFP_136</name>
</gene>
<proteinExistence type="predicted"/>